<dbReference type="Proteomes" id="UP000014155">
    <property type="component" value="Unassembled WGS sequence"/>
</dbReference>
<dbReference type="STRING" id="1195236.CTER_1666"/>
<reference evidence="1 2" key="1">
    <citation type="journal article" date="2013" name="Genome Announc.">
        <title>Draft Genome Sequence of the Cellulolytic, Mesophilic, Anaerobic Bacterium Clostridium termitidis Strain CT1112 (DSM 5398).</title>
        <authorList>
            <person name="Lal S."/>
            <person name="Ramachandran U."/>
            <person name="Zhang X."/>
            <person name="Munir R."/>
            <person name="Sparling R."/>
            <person name="Levin D.B."/>
        </authorList>
    </citation>
    <scope>NUCLEOTIDE SEQUENCE [LARGE SCALE GENOMIC DNA]</scope>
    <source>
        <strain evidence="1 2">CT1112</strain>
    </source>
</reference>
<evidence type="ECO:0000313" key="2">
    <source>
        <dbReference type="Proteomes" id="UP000014155"/>
    </source>
</evidence>
<sequence length="45" mass="5233">TQLKEQASAKAEVEGYRKQWRTEVNTATSEYDKEASTEAEKRKKK</sequence>
<accession>S0FV92</accession>
<gene>
    <name evidence="1" type="ORF">CTER_1666</name>
</gene>
<dbReference type="EMBL" id="AORV01000027">
    <property type="protein sequence ID" value="EMS72448.1"/>
    <property type="molecule type" value="Genomic_DNA"/>
</dbReference>
<dbReference type="AlphaFoldDB" id="S0FV92"/>
<protein>
    <submittedName>
        <fullName evidence="1">Uncharacterized protein</fullName>
    </submittedName>
</protein>
<evidence type="ECO:0000313" key="1">
    <source>
        <dbReference type="EMBL" id="EMS72448.1"/>
    </source>
</evidence>
<proteinExistence type="predicted"/>
<organism evidence="1 2">
    <name type="scientific">Ruminiclostridium cellobioparum subsp. termitidis CT1112</name>
    <dbReference type="NCBI Taxonomy" id="1195236"/>
    <lineage>
        <taxon>Bacteria</taxon>
        <taxon>Bacillati</taxon>
        <taxon>Bacillota</taxon>
        <taxon>Clostridia</taxon>
        <taxon>Eubacteriales</taxon>
        <taxon>Oscillospiraceae</taxon>
        <taxon>Ruminiclostridium</taxon>
    </lineage>
</organism>
<comment type="caution">
    <text evidence="1">The sequence shown here is derived from an EMBL/GenBank/DDBJ whole genome shotgun (WGS) entry which is preliminary data.</text>
</comment>
<name>S0FV92_RUMCE</name>
<feature type="non-terminal residue" evidence="1">
    <location>
        <position position="1"/>
    </location>
</feature>
<keyword evidence="2" id="KW-1185">Reference proteome</keyword>